<dbReference type="InterPro" id="IPR005320">
    <property type="entry name" value="Peptidase_S51"/>
</dbReference>
<evidence type="ECO:0000313" key="6">
    <source>
        <dbReference type="Proteomes" id="UP000730482"/>
    </source>
</evidence>
<evidence type="ECO:0000256" key="3">
    <source>
        <dbReference type="ARBA" id="ARBA00022801"/>
    </source>
</evidence>
<dbReference type="PANTHER" id="PTHR20842:SF0">
    <property type="entry name" value="ALPHA-ASPARTYL DIPEPTIDASE"/>
    <property type="match status" value="1"/>
</dbReference>
<organism evidence="5 6">
    <name type="scientific">Catenulispora pinistramenti</name>
    <dbReference type="NCBI Taxonomy" id="2705254"/>
    <lineage>
        <taxon>Bacteria</taxon>
        <taxon>Bacillati</taxon>
        <taxon>Actinomycetota</taxon>
        <taxon>Actinomycetes</taxon>
        <taxon>Catenulisporales</taxon>
        <taxon>Catenulisporaceae</taxon>
        <taxon>Catenulispora</taxon>
    </lineage>
</organism>
<dbReference type="RefSeq" id="WP_212007596.1">
    <property type="nucleotide sequence ID" value="NZ_JAAFYZ010000008.1"/>
</dbReference>
<evidence type="ECO:0000256" key="2">
    <source>
        <dbReference type="ARBA" id="ARBA00022670"/>
    </source>
</evidence>
<dbReference type="EMBL" id="JAAFYZ010000008">
    <property type="protein sequence ID" value="MBS2545939.1"/>
    <property type="molecule type" value="Genomic_DNA"/>
</dbReference>
<evidence type="ECO:0000256" key="4">
    <source>
        <dbReference type="ARBA" id="ARBA00022825"/>
    </source>
</evidence>
<gene>
    <name evidence="5" type="ORF">KGQ19_03570</name>
</gene>
<dbReference type="PANTHER" id="PTHR20842">
    <property type="entry name" value="PROTEASE S51 ALPHA-ASPARTYL DIPEPTIDASE"/>
    <property type="match status" value="1"/>
</dbReference>
<keyword evidence="6" id="KW-1185">Reference proteome</keyword>
<comment type="caution">
    <text evidence="5">The sequence shown here is derived from an EMBL/GenBank/DDBJ whole genome shotgun (WGS) entry which is preliminary data.</text>
</comment>
<dbReference type="Pfam" id="PF03575">
    <property type="entry name" value="Peptidase_S51"/>
    <property type="match status" value="1"/>
</dbReference>
<comment type="similarity">
    <text evidence="1">Belongs to the peptidase S51 family.</text>
</comment>
<dbReference type="Proteomes" id="UP000730482">
    <property type="component" value="Unassembled WGS sequence"/>
</dbReference>
<keyword evidence="3" id="KW-0378">Hydrolase</keyword>
<keyword evidence="4" id="KW-0720">Serine protease</keyword>
<dbReference type="Gene3D" id="3.40.50.880">
    <property type="match status" value="1"/>
</dbReference>
<evidence type="ECO:0000313" key="5">
    <source>
        <dbReference type="EMBL" id="MBS2545939.1"/>
    </source>
</evidence>
<reference evidence="5 6" key="1">
    <citation type="submission" date="2020-02" db="EMBL/GenBank/DDBJ databases">
        <title>Acidophilic actinobacteria isolated from forest soil.</title>
        <authorList>
            <person name="Golinska P."/>
        </authorList>
    </citation>
    <scope>NUCLEOTIDE SEQUENCE [LARGE SCALE GENOMIC DNA]</scope>
    <source>
        <strain evidence="5 6">NL8</strain>
    </source>
</reference>
<dbReference type="SUPFAM" id="SSF52317">
    <property type="entry name" value="Class I glutamine amidotransferase-like"/>
    <property type="match status" value="1"/>
</dbReference>
<name>A0ABS5KI21_9ACTN</name>
<dbReference type="InterPro" id="IPR029062">
    <property type="entry name" value="Class_I_gatase-like"/>
</dbReference>
<evidence type="ECO:0000256" key="1">
    <source>
        <dbReference type="ARBA" id="ARBA00006534"/>
    </source>
</evidence>
<proteinExistence type="inferred from homology"/>
<keyword evidence="2" id="KW-0645">Protease</keyword>
<accession>A0ABS5KI21</accession>
<protein>
    <submittedName>
        <fullName evidence="5">Type 1 glutamine amidotransferase-like domain-containing protein</fullName>
    </submittedName>
</protein>
<sequence length="227" mass="23828">MTGSVFLAGGGGAEDSVPLDSAFAAALGSGPLWYWPVAMDPAERAYADCLDWLAGVFGPLGVTDVDMWEGRGTGLAERLPDYRGVYIGGGNTFRLLDLVRRNGLLPALQEFIENGGVVYGGSAGAALLGADISTIAHIDPDPYGTTDTRGLDRIAGYGVFVHHRPSEVPRARDWARMNHRPVVALHERAGAVVTDGRLTSVGFEPVEIIGAGTLGVQSVRPGESVAL</sequence>